<dbReference type="Proteomes" id="UP000887013">
    <property type="component" value="Unassembled WGS sequence"/>
</dbReference>
<feature type="non-terminal residue" evidence="2">
    <location>
        <position position="1"/>
    </location>
</feature>
<sequence>LISENPLWAVFHSSLLLVLPFCSFLFAADPLTQAPAKSLYWDLVLSFVGWNLSLLAINYQDSVFFRDPVSGKFRDCVCGRRYSLPGSRVLF</sequence>
<evidence type="ECO:0000313" key="3">
    <source>
        <dbReference type="Proteomes" id="UP000887013"/>
    </source>
</evidence>
<name>A0A8X6U0C8_NEPPI</name>
<keyword evidence="1" id="KW-0812">Transmembrane</keyword>
<reference evidence="2" key="1">
    <citation type="submission" date="2020-08" db="EMBL/GenBank/DDBJ databases">
        <title>Multicomponent nature underlies the extraordinary mechanical properties of spider dragline silk.</title>
        <authorList>
            <person name="Kono N."/>
            <person name="Nakamura H."/>
            <person name="Mori M."/>
            <person name="Yoshida Y."/>
            <person name="Ohtoshi R."/>
            <person name="Malay A.D."/>
            <person name="Moran D.A.P."/>
            <person name="Tomita M."/>
            <person name="Numata K."/>
            <person name="Arakawa K."/>
        </authorList>
    </citation>
    <scope>NUCLEOTIDE SEQUENCE</scope>
</reference>
<accession>A0A8X6U0C8</accession>
<keyword evidence="1" id="KW-0472">Membrane</keyword>
<comment type="caution">
    <text evidence="2">The sequence shown here is derived from an EMBL/GenBank/DDBJ whole genome shotgun (WGS) entry which is preliminary data.</text>
</comment>
<dbReference type="AlphaFoldDB" id="A0A8X6U0C8"/>
<keyword evidence="1" id="KW-1133">Transmembrane helix</keyword>
<evidence type="ECO:0000313" key="2">
    <source>
        <dbReference type="EMBL" id="GFT62208.1"/>
    </source>
</evidence>
<feature type="transmembrane region" description="Helical" evidence="1">
    <location>
        <begin position="6"/>
        <end position="27"/>
    </location>
</feature>
<keyword evidence="3" id="KW-1185">Reference proteome</keyword>
<feature type="transmembrane region" description="Helical" evidence="1">
    <location>
        <begin position="39"/>
        <end position="59"/>
    </location>
</feature>
<protein>
    <submittedName>
        <fullName evidence="2">Uncharacterized protein</fullName>
    </submittedName>
</protein>
<gene>
    <name evidence="2" type="ORF">NPIL_135711</name>
</gene>
<organism evidence="2 3">
    <name type="scientific">Nephila pilipes</name>
    <name type="common">Giant wood spider</name>
    <name type="synonym">Nephila maculata</name>
    <dbReference type="NCBI Taxonomy" id="299642"/>
    <lineage>
        <taxon>Eukaryota</taxon>
        <taxon>Metazoa</taxon>
        <taxon>Ecdysozoa</taxon>
        <taxon>Arthropoda</taxon>
        <taxon>Chelicerata</taxon>
        <taxon>Arachnida</taxon>
        <taxon>Araneae</taxon>
        <taxon>Araneomorphae</taxon>
        <taxon>Entelegynae</taxon>
        <taxon>Araneoidea</taxon>
        <taxon>Nephilidae</taxon>
        <taxon>Nephila</taxon>
    </lineage>
</organism>
<dbReference type="EMBL" id="BMAW01067981">
    <property type="protein sequence ID" value="GFT62208.1"/>
    <property type="molecule type" value="Genomic_DNA"/>
</dbReference>
<evidence type="ECO:0000256" key="1">
    <source>
        <dbReference type="SAM" id="Phobius"/>
    </source>
</evidence>
<proteinExistence type="predicted"/>